<dbReference type="HOGENOM" id="CLU_068636_0_0_6"/>
<name>A0A0H2V689_ECOL6</name>
<gene>
    <name evidence="1" type="ordered locus">c0290</name>
</gene>
<organism evidence="1 2">
    <name type="scientific">Escherichia coli O6:H1 (strain CFT073 / ATCC 700928 / UPEC)</name>
    <dbReference type="NCBI Taxonomy" id="199310"/>
    <lineage>
        <taxon>Bacteria</taxon>
        <taxon>Pseudomonadati</taxon>
        <taxon>Pseudomonadota</taxon>
        <taxon>Gammaproteobacteria</taxon>
        <taxon>Enterobacterales</taxon>
        <taxon>Enterobacteriaceae</taxon>
        <taxon>Escherichia</taxon>
    </lineage>
</organism>
<dbReference type="Proteomes" id="UP000001410">
    <property type="component" value="Chromosome"/>
</dbReference>
<sequence length="367" mass="42326">MMFDVDDTAPDTPAPRELSQDVQALINNGLDFLDKAREELEASKPKFSVVSFWTAVEILLKVPLAHEHWSLVCSPKKPIKKQAYLAGDFQSVTYEETRERLKDVLERPLDRETDSAFDKVRKHRNRVVHFYHPTFTEAEQRQILKEQADAWFALNRLLRDEWKVIFGVKHNWKLAFGETRLIRGNKFYAEVRFKQVKPELEQLSEKNIQIGNCNECHQHATVTGTETTGNENRKLEVTRCKVCTSAVRQITLVCPDCEIPQLLPEGDSDFECEHCDYTSDRYKLLDEELFHSVDEQLLSVFPAGCTNCMTPESVCKFGDGYLCTQCFIYYTELHVCGCCGHLSDSVPELSHIRGCEFCDGDQRYFDD</sequence>
<accession>A0A0H2V689</accession>
<protein>
    <recommendedName>
        <fullName evidence="3">HsdR</fullName>
    </recommendedName>
</protein>
<evidence type="ECO:0008006" key="3">
    <source>
        <dbReference type="Google" id="ProtNLM"/>
    </source>
</evidence>
<dbReference type="STRING" id="199310.c0290"/>
<dbReference type="eggNOG" id="ENOG5032RGP">
    <property type="taxonomic scope" value="Bacteria"/>
</dbReference>
<proteinExistence type="predicted"/>
<evidence type="ECO:0000313" key="1">
    <source>
        <dbReference type="EMBL" id="AAN78778.1"/>
    </source>
</evidence>
<keyword evidence="2" id="KW-1185">Reference proteome</keyword>
<dbReference type="EMBL" id="AE014075">
    <property type="protein sequence ID" value="AAN78778.1"/>
    <property type="molecule type" value="Genomic_DNA"/>
</dbReference>
<evidence type="ECO:0000313" key="2">
    <source>
        <dbReference type="Proteomes" id="UP000001410"/>
    </source>
</evidence>
<reference evidence="1 2" key="1">
    <citation type="journal article" date="2002" name="Proc. Natl. Acad. Sci. U.S.A.">
        <title>Extensive mosaic structure revealed by the complete genome sequence of uropathogenic Escherichia coli.</title>
        <authorList>
            <person name="Welch R.A."/>
            <person name="Burland V."/>
            <person name="Plunkett G.III."/>
            <person name="Redford P."/>
            <person name="Roesch P."/>
            <person name="Rasko D."/>
            <person name="Buckles E.L."/>
            <person name="Liou S.R."/>
            <person name="Boutin A."/>
            <person name="Hackett J."/>
            <person name="Stroud D."/>
            <person name="Mayhew G.F."/>
            <person name="Rose D.J."/>
            <person name="Zhou S."/>
            <person name="Schwartz D.C."/>
            <person name="Perna N.T."/>
            <person name="Mobley H.L."/>
            <person name="Donnenberg M.S."/>
            <person name="Blattner F.R."/>
        </authorList>
    </citation>
    <scope>NUCLEOTIDE SEQUENCE [LARGE SCALE GENOMIC DNA]</scope>
    <source>
        <strain evidence="2">CFT073 / ATCC 700928 / UPEC</strain>
    </source>
</reference>
<dbReference type="AlphaFoldDB" id="A0A0H2V689"/>
<dbReference type="KEGG" id="ecc:c0290"/>